<gene>
    <name evidence="1" type="ORF">LOC62_07G008918</name>
</gene>
<keyword evidence="2" id="KW-1185">Reference proteome</keyword>
<organism evidence="1 2">
    <name type="scientific">Vanrija pseudolonga</name>
    <dbReference type="NCBI Taxonomy" id="143232"/>
    <lineage>
        <taxon>Eukaryota</taxon>
        <taxon>Fungi</taxon>
        <taxon>Dikarya</taxon>
        <taxon>Basidiomycota</taxon>
        <taxon>Agaricomycotina</taxon>
        <taxon>Tremellomycetes</taxon>
        <taxon>Trichosporonales</taxon>
        <taxon>Trichosporonaceae</taxon>
        <taxon>Vanrija</taxon>
    </lineage>
</organism>
<dbReference type="GeneID" id="87812082"/>
<evidence type="ECO:0000313" key="2">
    <source>
        <dbReference type="Proteomes" id="UP000827549"/>
    </source>
</evidence>
<reference evidence="1" key="1">
    <citation type="submission" date="2023-10" db="EMBL/GenBank/DDBJ databases">
        <authorList>
            <person name="Noh H."/>
        </authorList>
    </citation>
    <scope>NUCLEOTIDE SEQUENCE</scope>
    <source>
        <strain evidence="1">DUCC4014</strain>
    </source>
</reference>
<dbReference type="RefSeq" id="XP_062631445.1">
    <property type="nucleotide sequence ID" value="XM_062775461.1"/>
</dbReference>
<sequence length="349" mass="38776">MSYQYQQPNGTWYPGYGYMGWPQQPGYYHPGTNDPVEGTPYHAQGSGHDNNVPVPHHGAGMSYGYYQPQFYPQPVYPPPMPAAYPAAAWHPEVPASNVPVEPTGGAAPATNYHPPSYAMRLWRQHDTITPHTTAYSATTPVERNRGAHTRHRRGPGGTPYVSQEPARIVEDGVVVNEDAIDAYWNQAVPTMTERQGNSQYNGEPTARETEFQRLQALNPYITTKEVMDTMLPPVKMKNRPGHALLIPPKILRFRLEPYLGALSPTQLVALAVAFEILEGKRDSDHHYKASLAYLAVQRIAPDLIRSLPDLCGRCAERGFRGCWYIYPYSLAGCIQCGANSTCSHGVLDI</sequence>
<evidence type="ECO:0000313" key="1">
    <source>
        <dbReference type="EMBL" id="WOO85419.1"/>
    </source>
</evidence>
<accession>A0AAF0YJX4</accession>
<proteinExistence type="predicted"/>
<dbReference type="Proteomes" id="UP000827549">
    <property type="component" value="Chromosome 7"/>
</dbReference>
<name>A0AAF0YJX4_9TREE</name>
<protein>
    <submittedName>
        <fullName evidence="1">Uncharacterized protein</fullName>
    </submittedName>
</protein>
<dbReference type="AlphaFoldDB" id="A0AAF0YJX4"/>
<dbReference type="EMBL" id="CP086720">
    <property type="protein sequence ID" value="WOO85419.1"/>
    <property type="molecule type" value="Genomic_DNA"/>
</dbReference>